<keyword evidence="2" id="KW-1185">Reference proteome</keyword>
<reference evidence="2" key="1">
    <citation type="journal article" date="2019" name="Int. J. Syst. Evol. Microbiol.">
        <title>The Global Catalogue of Microorganisms (GCM) 10K type strain sequencing project: providing services to taxonomists for standard genome sequencing and annotation.</title>
        <authorList>
            <consortium name="The Broad Institute Genomics Platform"/>
            <consortium name="The Broad Institute Genome Sequencing Center for Infectious Disease"/>
            <person name="Wu L."/>
            <person name="Ma J."/>
        </authorList>
    </citation>
    <scope>NUCLEOTIDE SEQUENCE [LARGE SCALE GENOMIC DNA]</scope>
    <source>
        <strain evidence="2">JCM 18958</strain>
    </source>
</reference>
<evidence type="ECO:0000313" key="2">
    <source>
        <dbReference type="Proteomes" id="UP001501446"/>
    </source>
</evidence>
<protein>
    <submittedName>
        <fullName evidence="1">Uncharacterized protein</fullName>
    </submittedName>
</protein>
<dbReference type="Proteomes" id="UP001501446">
    <property type="component" value="Unassembled WGS sequence"/>
</dbReference>
<dbReference type="EMBL" id="BAABLN010000035">
    <property type="protein sequence ID" value="GAA4705063.1"/>
    <property type="molecule type" value="Genomic_DNA"/>
</dbReference>
<proteinExistence type="predicted"/>
<evidence type="ECO:0000313" key="1">
    <source>
        <dbReference type="EMBL" id="GAA4705063.1"/>
    </source>
</evidence>
<organism evidence="1 2">
    <name type="scientific">Kocuria gwangalliensis</name>
    <dbReference type="NCBI Taxonomy" id="501592"/>
    <lineage>
        <taxon>Bacteria</taxon>
        <taxon>Bacillati</taxon>
        <taxon>Actinomycetota</taxon>
        <taxon>Actinomycetes</taxon>
        <taxon>Micrococcales</taxon>
        <taxon>Micrococcaceae</taxon>
        <taxon>Kocuria</taxon>
    </lineage>
</organism>
<sequence>MARHIPRTFRGAKSPGAVARDAREIFDPYPISNWSFAALEYHAAAAAAVTVKADVNEEERTLTFRLMVMNQEGKVDVPGAAGTQWELLVWAPSGILRAEE</sequence>
<gene>
    <name evidence="1" type="ORF">GCM10025781_25160</name>
</gene>
<name>A0ABP8XBX0_9MICC</name>
<accession>A0ABP8XBX0</accession>
<comment type="caution">
    <text evidence="1">The sequence shown here is derived from an EMBL/GenBank/DDBJ whole genome shotgun (WGS) entry which is preliminary data.</text>
</comment>